<protein>
    <submittedName>
        <fullName evidence="1">Uncharacterized protein</fullName>
    </submittedName>
</protein>
<accession>A0A9W8N383</accession>
<proteinExistence type="predicted"/>
<evidence type="ECO:0000313" key="2">
    <source>
        <dbReference type="Proteomes" id="UP001148614"/>
    </source>
</evidence>
<gene>
    <name evidence="1" type="ORF">NPX13_g11141</name>
</gene>
<comment type="caution">
    <text evidence="1">The sequence shown here is derived from an EMBL/GenBank/DDBJ whole genome shotgun (WGS) entry which is preliminary data.</text>
</comment>
<organism evidence="1 2">
    <name type="scientific">Xylaria arbuscula</name>
    <dbReference type="NCBI Taxonomy" id="114810"/>
    <lineage>
        <taxon>Eukaryota</taxon>
        <taxon>Fungi</taxon>
        <taxon>Dikarya</taxon>
        <taxon>Ascomycota</taxon>
        <taxon>Pezizomycotina</taxon>
        <taxon>Sordariomycetes</taxon>
        <taxon>Xylariomycetidae</taxon>
        <taxon>Xylariales</taxon>
        <taxon>Xylariaceae</taxon>
        <taxon>Xylaria</taxon>
    </lineage>
</organism>
<dbReference type="Proteomes" id="UP001148614">
    <property type="component" value="Unassembled WGS sequence"/>
</dbReference>
<sequence length="104" mass="11376">MSAHHPPVCMTTASTVRCDAVAQQLEMGTAALGYISTHKRQIDPMVATFCRISSAVNLPGERAGRNGLSRARQKVTDVWNGGADQGHYKKWYVEAPLDYARDAN</sequence>
<dbReference type="AlphaFoldDB" id="A0A9W8N383"/>
<dbReference type="EMBL" id="JANPWZ010003508">
    <property type="protein sequence ID" value="KAJ3552331.1"/>
    <property type="molecule type" value="Genomic_DNA"/>
</dbReference>
<reference evidence="1" key="1">
    <citation type="submission" date="2022-07" db="EMBL/GenBank/DDBJ databases">
        <title>Genome Sequence of Xylaria arbuscula.</title>
        <authorList>
            <person name="Buettner E."/>
        </authorList>
    </citation>
    <scope>NUCLEOTIDE SEQUENCE</scope>
    <source>
        <strain evidence="1">VT107</strain>
    </source>
</reference>
<evidence type="ECO:0000313" key="1">
    <source>
        <dbReference type="EMBL" id="KAJ3552331.1"/>
    </source>
</evidence>
<name>A0A9W8N383_9PEZI</name>
<keyword evidence="2" id="KW-1185">Reference proteome</keyword>